<evidence type="ECO:0000256" key="1">
    <source>
        <dbReference type="ARBA" id="ARBA00044755"/>
    </source>
</evidence>
<name>A0A0G1MYL8_9BACT</name>
<dbReference type="InterPro" id="IPR007607">
    <property type="entry name" value="BacA/B"/>
</dbReference>
<reference evidence="2 3" key="1">
    <citation type="journal article" date="2015" name="Nature">
        <title>rRNA introns, odd ribosomes, and small enigmatic genomes across a large radiation of phyla.</title>
        <authorList>
            <person name="Brown C.T."/>
            <person name="Hug L.A."/>
            <person name="Thomas B.C."/>
            <person name="Sharon I."/>
            <person name="Castelle C.J."/>
            <person name="Singh A."/>
            <person name="Wilkins M.J."/>
            <person name="Williams K.H."/>
            <person name="Banfield J.F."/>
        </authorList>
    </citation>
    <scope>NUCLEOTIDE SEQUENCE [LARGE SCALE GENOMIC DNA]</scope>
</reference>
<dbReference type="STRING" id="1619050.UX20_C0029G0002"/>
<organism evidence="2 3">
    <name type="scientific">Candidatus Magasanikbacteria bacterium GW2011_GWC2_45_8</name>
    <dbReference type="NCBI Taxonomy" id="1619050"/>
    <lineage>
        <taxon>Bacteria</taxon>
        <taxon>Candidatus Magasanikiibacteriota</taxon>
    </lineage>
</organism>
<proteinExistence type="inferred from homology"/>
<evidence type="ECO:0008006" key="4">
    <source>
        <dbReference type="Google" id="ProtNLM"/>
    </source>
</evidence>
<sequence>MSTKHMPNMDKMGGDDVETIVGPSVRVEGDFVSQGNIVIEGQVSGSIKTEKNLRVEQGAKIAANVTADSALIAGEVKGNIKAMNTLELTPSARVDGDVEVKTLIIAAGAALNGRCIMGGDAGLNGAKTRVKSGSYEDNNLISKES</sequence>
<comment type="caution">
    <text evidence="2">The sequence shown here is derived from an EMBL/GenBank/DDBJ whole genome shotgun (WGS) entry which is preliminary data.</text>
</comment>
<accession>A0A0G1MYL8</accession>
<dbReference type="PANTHER" id="PTHR35024:SF4">
    <property type="entry name" value="POLYMER-FORMING CYTOSKELETAL PROTEIN"/>
    <property type="match status" value="1"/>
</dbReference>
<protein>
    <recommendedName>
        <fullName evidence="4">Integral membrane protein CcmA involved in cell shape determination</fullName>
    </recommendedName>
</protein>
<dbReference type="EMBL" id="LCLH01000029">
    <property type="protein sequence ID" value="KKU13177.1"/>
    <property type="molecule type" value="Genomic_DNA"/>
</dbReference>
<evidence type="ECO:0000313" key="3">
    <source>
        <dbReference type="Proteomes" id="UP000034911"/>
    </source>
</evidence>
<dbReference type="PANTHER" id="PTHR35024">
    <property type="entry name" value="HYPOTHETICAL CYTOSOLIC PROTEIN"/>
    <property type="match status" value="1"/>
</dbReference>
<dbReference type="Pfam" id="PF04519">
    <property type="entry name" value="Bactofilin"/>
    <property type="match status" value="1"/>
</dbReference>
<dbReference type="AlphaFoldDB" id="A0A0G1MYL8"/>
<dbReference type="Proteomes" id="UP000034911">
    <property type="component" value="Unassembled WGS sequence"/>
</dbReference>
<evidence type="ECO:0000313" key="2">
    <source>
        <dbReference type="EMBL" id="KKU13177.1"/>
    </source>
</evidence>
<gene>
    <name evidence="2" type="ORF">UX20_C0029G0002</name>
</gene>
<comment type="similarity">
    <text evidence="1">Belongs to the bactofilin family.</text>
</comment>